<comment type="caution">
    <text evidence="1">The sequence shown here is derived from an EMBL/GenBank/DDBJ whole genome shotgun (WGS) entry which is preliminary data.</text>
</comment>
<evidence type="ECO:0000313" key="2">
    <source>
        <dbReference type="Proteomes" id="UP000030988"/>
    </source>
</evidence>
<protein>
    <recommendedName>
        <fullName evidence="3">SH3b domain-containing protein</fullName>
    </recommendedName>
</protein>
<name>A0A0B2BYX4_9SPHN</name>
<proteinExistence type="predicted"/>
<dbReference type="Gene3D" id="2.30.30.40">
    <property type="entry name" value="SH3 Domains"/>
    <property type="match status" value="1"/>
</dbReference>
<dbReference type="InterPro" id="IPR010466">
    <property type="entry name" value="DUF1058"/>
</dbReference>
<keyword evidence="2" id="KW-1185">Reference proteome</keyword>
<gene>
    <name evidence="1" type="ORF">PK98_05310</name>
</gene>
<evidence type="ECO:0000313" key="1">
    <source>
        <dbReference type="EMBL" id="KHL26768.1"/>
    </source>
</evidence>
<dbReference type="EMBL" id="JTDN01000001">
    <property type="protein sequence ID" value="KHL26768.1"/>
    <property type="molecule type" value="Genomic_DNA"/>
</dbReference>
<reference evidence="1 2" key="1">
    <citation type="submission" date="2014-11" db="EMBL/GenBank/DDBJ databases">
        <title>Draft genome sequence of Kirrobacter mercurialis.</title>
        <authorList>
            <person name="Coil D.A."/>
            <person name="Eisen J.A."/>
        </authorList>
    </citation>
    <scope>NUCLEOTIDE SEQUENCE [LARGE SCALE GENOMIC DNA]</scope>
    <source>
        <strain evidence="1 2">Coronado</strain>
    </source>
</reference>
<dbReference type="Proteomes" id="UP000030988">
    <property type="component" value="Unassembled WGS sequence"/>
</dbReference>
<dbReference type="Pfam" id="PF06347">
    <property type="entry name" value="SH3_4"/>
    <property type="match status" value="2"/>
</dbReference>
<dbReference type="STRING" id="1572751.PK98_05310"/>
<sequence length="148" mass="16560">MLLMICAIPAPAGAQEREVPYWASLREDEVYMRVGPSVDFPIEWIYRRSGLPVKVVRLNEGWRLVEDPEGTRGWVAARLLDPERAAMVRGQGTTAMRANPDPAAALRWRVEAGVVGQLGRCESRWCRFTVGQRSGWVAQDRLWGAGAP</sequence>
<organism evidence="1 2">
    <name type="scientific">Croceibacterium mercuriale</name>
    <dbReference type="NCBI Taxonomy" id="1572751"/>
    <lineage>
        <taxon>Bacteria</taxon>
        <taxon>Pseudomonadati</taxon>
        <taxon>Pseudomonadota</taxon>
        <taxon>Alphaproteobacteria</taxon>
        <taxon>Sphingomonadales</taxon>
        <taxon>Erythrobacteraceae</taxon>
        <taxon>Croceibacterium</taxon>
    </lineage>
</organism>
<evidence type="ECO:0008006" key="3">
    <source>
        <dbReference type="Google" id="ProtNLM"/>
    </source>
</evidence>
<accession>A0A0B2BYX4</accession>
<dbReference type="AlphaFoldDB" id="A0A0B2BYX4"/>